<gene>
    <name evidence="1" type="ORF">MKW98_008401</name>
</gene>
<protein>
    <submittedName>
        <fullName evidence="1">Uncharacterized protein</fullName>
    </submittedName>
</protein>
<keyword evidence="2" id="KW-1185">Reference proteome</keyword>
<proteinExistence type="predicted"/>
<evidence type="ECO:0000313" key="1">
    <source>
        <dbReference type="EMBL" id="KAI3907724.1"/>
    </source>
</evidence>
<name>A0AAD4SH92_9MAGN</name>
<reference evidence="1" key="1">
    <citation type="submission" date="2022-04" db="EMBL/GenBank/DDBJ databases">
        <title>A functionally conserved STORR gene fusion in Papaver species that diverged 16.8 million years ago.</title>
        <authorList>
            <person name="Catania T."/>
        </authorList>
    </citation>
    <scope>NUCLEOTIDE SEQUENCE</scope>
    <source>
        <strain evidence="1">S-188037</strain>
    </source>
</reference>
<accession>A0AAD4SH92</accession>
<dbReference type="Proteomes" id="UP001202328">
    <property type="component" value="Unassembled WGS sequence"/>
</dbReference>
<organism evidence="1 2">
    <name type="scientific">Papaver atlanticum</name>
    <dbReference type="NCBI Taxonomy" id="357466"/>
    <lineage>
        <taxon>Eukaryota</taxon>
        <taxon>Viridiplantae</taxon>
        <taxon>Streptophyta</taxon>
        <taxon>Embryophyta</taxon>
        <taxon>Tracheophyta</taxon>
        <taxon>Spermatophyta</taxon>
        <taxon>Magnoliopsida</taxon>
        <taxon>Ranunculales</taxon>
        <taxon>Papaveraceae</taxon>
        <taxon>Papaveroideae</taxon>
        <taxon>Papaver</taxon>
    </lineage>
</organism>
<dbReference type="AlphaFoldDB" id="A0AAD4SH92"/>
<comment type="caution">
    <text evidence="1">The sequence shown here is derived from an EMBL/GenBank/DDBJ whole genome shotgun (WGS) entry which is preliminary data.</text>
</comment>
<feature type="non-terminal residue" evidence="1">
    <location>
        <position position="1"/>
    </location>
</feature>
<evidence type="ECO:0000313" key="2">
    <source>
        <dbReference type="Proteomes" id="UP001202328"/>
    </source>
</evidence>
<dbReference type="EMBL" id="JAJJMB010010578">
    <property type="protein sequence ID" value="KAI3907724.1"/>
    <property type="molecule type" value="Genomic_DNA"/>
</dbReference>
<sequence>MCTLINLPSESYHRRGTLYRSASCFSDWSLSAGGGKNSATSLWVFAEALGLVRELSILHSIRECCSFYNGEQWCVEATEEKRWYEAGNVMGWIGSLHRVIMPSAEKES</sequence>